<dbReference type="PANTHER" id="PTHR16120">
    <property type="entry name" value="AP-5 COMPLEX SUBUNIT SIGMA-1"/>
    <property type="match status" value="1"/>
</dbReference>
<dbReference type="GO" id="GO:0005764">
    <property type="term" value="C:lysosome"/>
    <property type="evidence" value="ECO:0007669"/>
    <property type="project" value="TreeGrafter"/>
</dbReference>
<dbReference type="Pfam" id="PF15001">
    <property type="entry name" value="AP-5_subunit_s1"/>
    <property type="match status" value="1"/>
</dbReference>
<dbReference type="GO" id="GO:0005829">
    <property type="term" value="C:cytosol"/>
    <property type="evidence" value="ECO:0007669"/>
    <property type="project" value="TreeGrafter"/>
</dbReference>
<proteinExistence type="predicted"/>
<dbReference type="GO" id="GO:0030119">
    <property type="term" value="C:AP-type membrane coat adaptor complex"/>
    <property type="evidence" value="ECO:0007669"/>
    <property type="project" value="InterPro"/>
</dbReference>
<name>A0A1B6HIV5_9HEMI</name>
<reference evidence="1" key="1">
    <citation type="submission" date="2015-11" db="EMBL/GenBank/DDBJ databases">
        <title>De novo transcriptome assembly of four potential Pierce s Disease insect vectors from Arizona vineyards.</title>
        <authorList>
            <person name="Tassone E.E."/>
        </authorList>
    </citation>
    <scope>NUCLEOTIDE SEQUENCE</scope>
</reference>
<dbReference type="GO" id="GO:0000724">
    <property type="term" value="P:double-strand break repair via homologous recombination"/>
    <property type="evidence" value="ECO:0007669"/>
    <property type="project" value="InterPro"/>
</dbReference>
<protein>
    <submittedName>
        <fullName evidence="1">Uncharacterized protein</fullName>
    </submittedName>
</protein>
<sequence>MVIYFAGKMVYAFIMQTLDSEEPELAYYRFYSAWLSNDTLFMTGNEKEKGCLYDSSIEKKNLLYFIIKKVHMLYSLKLKQSLIPIQNKDMKTIIRGSHKESNWKSQEFNVVWEGVPGIGFSLIFEKDGNMLHAQNVLDLIVSELEKHIQLVSYPSIAVKTLDTIALIVDKFLPGGQLLFLNSTLVKNLERQLEADLKS</sequence>
<dbReference type="AlphaFoldDB" id="A0A1B6HIV5"/>
<dbReference type="PANTHER" id="PTHR16120:SF0">
    <property type="entry name" value="AP-5 COMPLEX SUBUNIT SIGMA-1"/>
    <property type="match status" value="1"/>
</dbReference>
<dbReference type="GO" id="GO:0016197">
    <property type="term" value="P:endosomal transport"/>
    <property type="evidence" value="ECO:0007669"/>
    <property type="project" value="InterPro"/>
</dbReference>
<accession>A0A1B6HIV5</accession>
<dbReference type="InterPro" id="IPR029392">
    <property type="entry name" value="AP-5_subunit_s1"/>
</dbReference>
<evidence type="ECO:0000313" key="1">
    <source>
        <dbReference type="EMBL" id="JAS74495.1"/>
    </source>
</evidence>
<gene>
    <name evidence="1" type="ORF">g.17732</name>
</gene>
<organism evidence="1">
    <name type="scientific">Homalodisca liturata</name>
    <dbReference type="NCBI Taxonomy" id="320908"/>
    <lineage>
        <taxon>Eukaryota</taxon>
        <taxon>Metazoa</taxon>
        <taxon>Ecdysozoa</taxon>
        <taxon>Arthropoda</taxon>
        <taxon>Hexapoda</taxon>
        <taxon>Insecta</taxon>
        <taxon>Pterygota</taxon>
        <taxon>Neoptera</taxon>
        <taxon>Paraneoptera</taxon>
        <taxon>Hemiptera</taxon>
        <taxon>Auchenorrhyncha</taxon>
        <taxon>Membracoidea</taxon>
        <taxon>Cicadellidae</taxon>
        <taxon>Cicadellinae</taxon>
        <taxon>Proconiini</taxon>
        <taxon>Homalodisca</taxon>
    </lineage>
</organism>
<dbReference type="GO" id="GO:0005770">
    <property type="term" value="C:late endosome"/>
    <property type="evidence" value="ECO:0007669"/>
    <property type="project" value="TreeGrafter"/>
</dbReference>
<dbReference type="EMBL" id="GECU01033211">
    <property type="protein sequence ID" value="JAS74495.1"/>
    <property type="molecule type" value="Transcribed_RNA"/>
</dbReference>